<organism evidence="3 4">
    <name type="scientific">Mycolicibacterium canariasense</name>
    <name type="common">Mycobacterium canariasense</name>
    <dbReference type="NCBI Taxonomy" id="228230"/>
    <lineage>
        <taxon>Bacteria</taxon>
        <taxon>Bacillati</taxon>
        <taxon>Actinomycetota</taxon>
        <taxon>Actinomycetes</taxon>
        <taxon>Mycobacteriales</taxon>
        <taxon>Mycobacteriaceae</taxon>
        <taxon>Mycolicibacterium</taxon>
    </lineage>
</organism>
<dbReference type="Proteomes" id="UP000069443">
    <property type="component" value="Unassembled WGS sequence"/>
</dbReference>
<keyword evidence="4" id="KW-1185">Reference proteome</keyword>
<dbReference type="Pfam" id="PF12706">
    <property type="entry name" value="Lactamase_B_2"/>
    <property type="match status" value="1"/>
</dbReference>
<accession>A0A100WGQ7</accession>
<dbReference type="SUPFAM" id="SSF56281">
    <property type="entry name" value="Metallo-hydrolase/oxidoreductase"/>
    <property type="match status" value="1"/>
</dbReference>
<sequence length="274" mass="28554">MADTIDARRLDLGFAVLGGPTTVIDIAGLRLVIDPTFDPAGDHGYLTKTAGPAVPAEQLGAVDVVLVSHDEHPDNLDTVGREFARRAPVLLTHPRAAERLGPSARGLEPWQSIDLPGGHGHAVIVQAVPAVHGPADGTRNETGHINCEVTGFVVSGAGIPTVYLSGDNASLDAVRAIRDRVGAVDVAVLFAGAARVAAKERNRPLTLTGQRAAAAAEVLGAKVVVPAHLDSWAHFSEGLDEFVAAFDEAGLRRLIATAPHGRWIVPRLADSAPV</sequence>
<keyword evidence="1" id="KW-0378">Hydrolase</keyword>
<dbReference type="STRING" id="228230.RMCC_5169"/>
<evidence type="ECO:0000313" key="3">
    <source>
        <dbReference type="EMBL" id="GAS98204.1"/>
    </source>
</evidence>
<evidence type="ECO:0000313" key="4">
    <source>
        <dbReference type="Proteomes" id="UP000069443"/>
    </source>
</evidence>
<dbReference type="PANTHER" id="PTHR43546:SF9">
    <property type="entry name" value="L-ASCORBATE-6-PHOSPHATE LACTONASE ULAG-RELATED"/>
    <property type="match status" value="1"/>
</dbReference>
<dbReference type="InterPro" id="IPR036866">
    <property type="entry name" value="RibonucZ/Hydroxyglut_hydro"/>
</dbReference>
<reference evidence="4" key="2">
    <citation type="submission" date="2016-02" db="EMBL/GenBank/DDBJ databases">
        <title>Draft genome sequence of five rapidly growing Mycobacterium species.</title>
        <authorList>
            <person name="Katahira K."/>
            <person name="Gotou Y."/>
            <person name="Iida K."/>
            <person name="Ogura Y."/>
            <person name="Hayashi T."/>
        </authorList>
    </citation>
    <scope>NUCLEOTIDE SEQUENCE [LARGE SCALE GENOMIC DNA]</scope>
    <source>
        <strain evidence="4">JCM15298</strain>
    </source>
</reference>
<reference evidence="4" key="1">
    <citation type="journal article" date="2016" name="Genome Announc.">
        <title>Draft Genome Sequences of Five Rapidly Growing Mycobacterium Species, M. thermoresistibile, M. fortuitum subsp. acetamidolyticum, M. canariasense, M. brisbanense, and M. novocastrense.</title>
        <authorList>
            <person name="Katahira K."/>
            <person name="Ogura Y."/>
            <person name="Gotoh Y."/>
            <person name="Hayashi T."/>
        </authorList>
    </citation>
    <scope>NUCLEOTIDE SEQUENCE [LARGE SCALE GENOMIC DNA]</scope>
    <source>
        <strain evidence="4">JCM15298</strain>
    </source>
</reference>
<dbReference type="InterPro" id="IPR001279">
    <property type="entry name" value="Metallo-B-lactamas"/>
</dbReference>
<gene>
    <name evidence="3" type="ORF">RMCC_5169</name>
</gene>
<proteinExistence type="predicted"/>
<dbReference type="InterPro" id="IPR050114">
    <property type="entry name" value="UPF0173_UPF0282_UlaG_hydrolase"/>
</dbReference>
<evidence type="ECO:0000256" key="1">
    <source>
        <dbReference type="ARBA" id="ARBA00022801"/>
    </source>
</evidence>
<dbReference type="PANTHER" id="PTHR43546">
    <property type="entry name" value="UPF0173 METAL-DEPENDENT HYDROLASE MJ1163-RELATED"/>
    <property type="match status" value="1"/>
</dbReference>
<dbReference type="AlphaFoldDB" id="A0A100WGQ7"/>
<name>A0A100WGQ7_MYCCR</name>
<evidence type="ECO:0000259" key="2">
    <source>
        <dbReference type="Pfam" id="PF12706"/>
    </source>
</evidence>
<feature type="domain" description="Metallo-beta-lactamase" evidence="2">
    <location>
        <begin position="30"/>
        <end position="228"/>
    </location>
</feature>
<dbReference type="Gene3D" id="3.60.15.10">
    <property type="entry name" value="Ribonuclease Z/Hydroxyacylglutathione hydrolase-like"/>
    <property type="match status" value="1"/>
</dbReference>
<comment type="caution">
    <text evidence="3">The sequence shown here is derived from an EMBL/GenBank/DDBJ whole genome shotgun (WGS) entry which is preliminary data.</text>
</comment>
<dbReference type="EMBL" id="BCSY01000081">
    <property type="protein sequence ID" value="GAS98204.1"/>
    <property type="molecule type" value="Genomic_DNA"/>
</dbReference>
<dbReference type="GO" id="GO:0016787">
    <property type="term" value="F:hydrolase activity"/>
    <property type="evidence" value="ECO:0007669"/>
    <property type="project" value="UniProtKB-KW"/>
</dbReference>
<protein>
    <recommendedName>
        <fullName evidence="2">Metallo-beta-lactamase domain-containing protein</fullName>
    </recommendedName>
</protein>